<dbReference type="Proteomes" id="UP000265520">
    <property type="component" value="Unassembled WGS sequence"/>
</dbReference>
<gene>
    <name evidence="1" type="ORF">A2U01_0009053</name>
</gene>
<dbReference type="EMBL" id="LXQA010013635">
    <property type="protein sequence ID" value="MCH88170.1"/>
    <property type="molecule type" value="Genomic_DNA"/>
</dbReference>
<name>A0A392ML01_9FABA</name>
<feature type="non-terminal residue" evidence="1">
    <location>
        <position position="84"/>
    </location>
</feature>
<reference evidence="1 2" key="1">
    <citation type="journal article" date="2018" name="Front. Plant Sci.">
        <title>Red Clover (Trifolium pratense) and Zigzag Clover (T. medium) - A Picture of Genomic Similarities and Differences.</title>
        <authorList>
            <person name="Dluhosova J."/>
            <person name="Istvanek J."/>
            <person name="Nedelnik J."/>
            <person name="Repkova J."/>
        </authorList>
    </citation>
    <scope>NUCLEOTIDE SEQUENCE [LARGE SCALE GENOMIC DNA]</scope>
    <source>
        <strain evidence="2">cv. 10/8</strain>
        <tissue evidence="1">Leaf</tissue>
    </source>
</reference>
<accession>A0A392ML01</accession>
<evidence type="ECO:0000313" key="2">
    <source>
        <dbReference type="Proteomes" id="UP000265520"/>
    </source>
</evidence>
<comment type="caution">
    <text evidence="1">The sequence shown here is derived from an EMBL/GenBank/DDBJ whole genome shotgun (WGS) entry which is preliminary data.</text>
</comment>
<evidence type="ECO:0000313" key="1">
    <source>
        <dbReference type="EMBL" id="MCH88170.1"/>
    </source>
</evidence>
<protein>
    <submittedName>
        <fullName evidence="1">Uncharacterized protein</fullName>
    </submittedName>
</protein>
<sequence>MNYVKLETLGDIALFYAVDRHYYALGNPNMWGYESNSMYAVNTHSTKYSVYSAEVYSRDDKKLQKYFTLPAHLGTGPTAYFPRD</sequence>
<organism evidence="1 2">
    <name type="scientific">Trifolium medium</name>
    <dbReference type="NCBI Taxonomy" id="97028"/>
    <lineage>
        <taxon>Eukaryota</taxon>
        <taxon>Viridiplantae</taxon>
        <taxon>Streptophyta</taxon>
        <taxon>Embryophyta</taxon>
        <taxon>Tracheophyta</taxon>
        <taxon>Spermatophyta</taxon>
        <taxon>Magnoliopsida</taxon>
        <taxon>eudicotyledons</taxon>
        <taxon>Gunneridae</taxon>
        <taxon>Pentapetalae</taxon>
        <taxon>rosids</taxon>
        <taxon>fabids</taxon>
        <taxon>Fabales</taxon>
        <taxon>Fabaceae</taxon>
        <taxon>Papilionoideae</taxon>
        <taxon>50 kb inversion clade</taxon>
        <taxon>NPAAA clade</taxon>
        <taxon>Hologalegina</taxon>
        <taxon>IRL clade</taxon>
        <taxon>Trifolieae</taxon>
        <taxon>Trifolium</taxon>
    </lineage>
</organism>
<proteinExistence type="predicted"/>
<dbReference type="AlphaFoldDB" id="A0A392ML01"/>
<keyword evidence="2" id="KW-1185">Reference proteome</keyword>